<evidence type="ECO:0000313" key="1">
    <source>
        <dbReference type="EMBL" id="PRD48451.1"/>
    </source>
</evidence>
<dbReference type="Gene3D" id="2.60.120.430">
    <property type="entry name" value="Galactose-binding lectin"/>
    <property type="match status" value="1"/>
</dbReference>
<dbReference type="Proteomes" id="UP000239711">
    <property type="component" value="Unassembled WGS sequence"/>
</dbReference>
<evidence type="ECO:0000313" key="2">
    <source>
        <dbReference type="Proteomes" id="UP000239711"/>
    </source>
</evidence>
<dbReference type="SUPFAM" id="SSF49785">
    <property type="entry name" value="Galactose-binding domain-like"/>
    <property type="match status" value="1"/>
</dbReference>
<evidence type="ECO:0008006" key="3">
    <source>
        <dbReference type="Google" id="ProtNLM"/>
    </source>
</evidence>
<reference evidence="1 2" key="1">
    <citation type="submission" date="2018-02" db="EMBL/GenBank/DDBJ databases">
        <title>The draft genome of Sphingobacterium sp. 5JN-11.</title>
        <authorList>
            <person name="Liu L."/>
            <person name="Li L."/>
            <person name="Liang L."/>
            <person name="Zhang X."/>
            <person name="Wang T."/>
        </authorList>
    </citation>
    <scope>NUCLEOTIDE SEQUENCE [LARGE SCALE GENOMIC DNA]</scope>
    <source>
        <strain evidence="1 2">5JN-11</strain>
    </source>
</reference>
<dbReference type="InterPro" id="IPR008979">
    <property type="entry name" value="Galactose-bd-like_sf"/>
</dbReference>
<accession>A0A2S9J6P7</accession>
<keyword evidence="2" id="KW-1185">Reference proteome</keyword>
<sequence length="305" mass="33830">MQLIRLKISYIVGCLAILFLGGCGEEETFPVTLFEPGQVAAEASSVDIKFGEYITYTDLSTKVQNRNWVFPGGTPGTSADSVVTVHYPLGGSFKAILNVVFIDNQRGQHAFDIEVEPDPDNQIPDYDYGATYGIYTEHPDITSRLPLVRPVNMNHFPGTRVSDAFEGVEAYKFEATGESDWAMGALEDGRGQYIDISSFADGYYHIGLKSTSLAPMLIRIRSAGGGNAIFEFTAAGEEYGFKRDGNWHLVSIPVAHIKQKDPNINLTQITEFILFRSGAGDVRTFDNYTFYVDHVFVSEKMEEKI</sequence>
<dbReference type="AlphaFoldDB" id="A0A2S9J6P7"/>
<dbReference type="PROSITE" id="PS51257">
    <property type="entry name" value="PROKAR_LIPOPROTEIN"/>
    <property type="match status" value="1"/>
</dbReference>
<dbReference type="RefSeq" id="WP_105715771.1">
    <property type="nucleotide sequence ID" value="NZ_PVBQ01000003.1"/>
</dbReference>
<gene>
    <name evidence="1" type="ORF">C5745_04400</name>
</gene>
<proteinExistence type="predicted"/>
<name>A0A2S9J6P7_9SPHI</name>
<dbReference type="OrthoDB" id="786080at2"/>
<protein>
    <recommendedName>
        <fullName evidence="3">PKD domain-containing protein</fullName>
    </recommendedName>
</protein>
<comment type="caution">
    <text evidence="1">The sequence shown here is derived from an EMBL/GenBank/DDBJ whole genome shotgun (WGS) entry which is preliminary data.</text>
</comment>
<organism evidence="1 2">
    <name type="scientific">Sphingobacterium haloxyli</name>
    <dbReference type="NCBI Taxonomy" id="2100533"/>
    <lineage>
        <taxon>Bacteria</taxon>
        <taxon>Pseudomonadati</taxon>
        <taxon>Bacteroidota</taxon>
        <taxon>Sphingobacteriia</taxon>
        <taxon>Sphingobacteriales</taxon>
        <taxon>Sphingobacteriaceae</taxon>
        <taxon>Sphingobacterium</taxon>
    </lineage>
</organism>
<dbReference type="EMBL" id="PVBQ01000003">
    <property type="protein sequence ID" value="PRD48451.1"/>
    <property type="molecule type" value="Genomic_DNA"/>
</dbReference>